<feature type="signal peptide" evidence="1">
    <location>
        <begin position="1"/>
        <end position="18"/>
    </location>
</feature>
<proteinExistence type="evidence at transcript level"/>
<protein>
    <submittedName>
        <fullName evidence="2">Putative 8 2 8.0 kDa secreted protein</fullName>
    </submittedName>
</protein>
<dbReference type="AlphaFoldDB" id="V5H6W3"/>
<accession>V5H6W3</accession>
<organism evidence="2">
    <name type="scientific">Ixodes ricinus</name>
    <name type="common">Common tick</name>
    <name type="synonym">Acarus ricinus</name>
    <dbReference type="NCBI Taxonomy" id="34613"/>
    <lineage>
        <taxon>Eukaryota</taxon>
        <taxon>Metazoa</taxon>
        <taxon>Ecdysozoa</taxon>
        <taxon>Arthropoda</taxon>
        <taxon>Chelicerata</taxon>
        <taxon>Arachnida</taxon>
        <taxon>Acari</taxon>
        <taxon>Parasitiformes</taxon>
        <taxon>Ixodida</taxon>
        <taxon>Ixodoidea</taxon>
        <taxon>Ixodidae</taxon>
        <taxon>Ixodinae</taxon>
        <taxon>Ixodes</taxon>
    </lineage>
</organism>
<name>V5H6W3_IXORI</name>
<evidence type="ECO:0000256" key="1">
    <source>
        <dbReference type="SAM" id="SignalP"/>
    </source>
</evidence>
<keyword evidence="1" id="KW-0732">Signal</keyword>
<feature type="chain" id="PRO_5004734900" evidence="1">
    <location>
        <begin position="19"/>
        <end position="104"/>
    </location>
</feature>
<evidence type="ECO:0000313" key="2">
    <source>
        <dbReference type="EMBL" id="JAB70072.1"/>
    </source>
</evidence>
<reference evidence="2" key="1">
    <citation type="journal article" date="2015" name="Sci. Rep.">
        <title>Tissue- and time-dependent transcription in Ixodes ricinus salivary glands and midguts when blood feeding on the vertebrate host.</title>
        <authorList>
            <person name="Kotsyfakis M."/>
            <person name="Schwarz A."/>
            <person name="Erhart J."/>
            <person name="Ribeiro J.M."/>
        </authorList>
    </citation>
    <scope>NUCLEOTIDE SEQUENCE</scope>
    <source>
        <tissue evidence="2">Salivary gland and midgut</tissue>
    </source>
</reference>
<sequence length="104" mass="12065">MLLSCILCFLAICLFAYAYDEPVCTRTWPIPPFQCLFLCQHDAWRFLRILRFTVEQKANGTHCRRFVIFKGECYNGRCVRPTDLSIAADMTITPEDASAIKFNF</sequence>
<dbReference type="EMBL" id="GANP01014396">
    <property type="protein sequence ID" value="JAB70072.1"/>
    <property type="molecule type" value="mRNA"/>
</dbReference>